<protein>
    <recommendedName>
        <fullName evidence="2">Flagellar hook-length control protein-like C-terminal domain-containing protein</fullName>
    </recommendedName>
</protein>
<evidence type="ECO:0000259" key="2">
    <source>
        <dbReference type="Pfam" id="PF02120"/>
    </source>
</evidence>
<name>A0A8J3AWV2_9BURK</name>
<feature type="region of interest" description="Disordered" evidence="1">
    <location>
        <begin position="181"/>
        <end position="210"/>
    </location>
</feature>
<organism evidence="3 4">
    <name type="scientific">Oxalicibacterium solurbis</name>
    <dbReference type="NCBI Taxonomy" id="69280"/>
    <lineage>
        <taxon>Bacteria</taxon>
        <taxon>Pseudomonadati</taxon>
        <taxon>Pseudomonadota</taxon>
        <taxon>Betaproteobacteria</taxon>
        <taxon>Burkholderiales</taxon>
        <taxon>Oxalobacteraceae</taxon>
        <taxon>Oxalicibacterium</taxon>
    </lineage>
</organism>
<dbReference type="AlphaFoldDB" id="A0A8J3AWV2"/>
<keyword evidence="4" id="KW-1185">Reference proteome</keyword>
<dbReference type="InterPro" id="IPR038610">
    <property type="entry name" value="FliK-like_C_sf"/>
</dbReference>
<sequence length="422" mass="45566">MLQRADITGARPLILIEALAPATAAGDGRQEAFDRLNQMALGKEFQAQVLSRLANGSYLIKVDDTTVNVKLPPGTQAGDTLELTLLATQPRPTFLLGRNEAGATASLSNAGRLIGNLLQLARQDGAPPTSLIGKTPLLADANATAPQIAQALQHAMIFSGLFYESHVAQWANGTRAFTQLQSEPAAKRTDTPLPATPLPQDGKDAQANQAQQGLRSDLVRLAANLREWVGVRPQATDAETRTIATLKEHALTAAIDGRDVMNKTQDANSNEGIRLVSLQLDAIEQRRIMWQGQLFPGQPIEWKISDETPQRKSEEEPQPEAAWQSTVRFSLPTLGDISATVRLSGEHVQVNVRTADADTAGTLRNYGSLLADALGAAGTTLDSLLVRHESEEQVPAHASERASKSQQEHEPTHEPEQQPRTE</sequence>
<reference evidence="3" key="2">
    <citation type="submission" date="2020-09" db="EMBL/GenBank/DDBJ databases">
        <authorList>
            <person name="Sun Q."/>
            <person name="Sedlacek I."/>
        </authorList>
    </citation>
    <scope>NUCLEOTIDE SEQUENCE</scope>
    <source>
        <strain evidence="3">CCM 7664</strain>
    </source>
</reference>
<evidence type="ECO:0000313" key="3">
    <source>
        <dbReference type="EMBL" id="GGI53031.1"/>
    </source>
</evidence>
<dbReference type="InterPro" id="IPR021136">
    <property type="entry name" value="Flagellar_hook_control-like_C"/>
</dbReference>
<dbReference type="RefSeq" id="WP_188419126.1">
    <property type="nucleotide sequence ID" value="NZ_BMDP01000001.1"/>
</dbReference>
<evidence type="ECO:0000256" key="1">
    <source>
        <dbReference type="SAM" id="MobiDB-lite"/>
    </source>
</evidence>
<dbReference type="Pfam" id="PF02120">
    <property type="entry name" value="Flg_hook"/>
    <property type="match status" value="1"/>
</dbReference>
<dbReference type="EMBL" id="BMDP01000001">
    <property type="protein sequence ID" value="GGI53031.1"/>
    <property type="molecule type" value="Genomic_DNA"/>
</dbReference>
<proteinExistence type="predicted"/>
<feature type="domain" description="Flagellar hook-length control protein-like C-terminal" evidence="2">
    <location>
        <begin position="316"/>
        <end position="393"/>
    </location>
</feature>
<reference evidence="3" key="1">
    <citation type="journal article" date="2014" name="Int. J. Syst. Evol. Microbiol.">
        <title>Complete genome sequence of Corynebacterium casei LMG S-19264T (=DSM 44701T), isolated from a smear-ripened cheese.</title>
        <authorList>
            <consortium name="US DOE Joint Genome Institute (JGI-PGF)"/>
            <person name="Walter F."/>
            <person name="Albersmeier A."/>
            <person name="Kalinowski J."/>
            <person name="Ruckert C."/>
        </authorList>
    </citation>
    <scope>NUCLEOTIDE SEQUENCE</scope>
    <source>
        <strain evidence="3">CCM 7664</strain>
    </source>
</reference>
<feature type="region of interest" description="Disordered" evidence="1">
    <location>
        <begin position="387"/>
        <end position="422"/>
    </location>
</feature>
<dbReference type="Proteomes" id="UP000627205">
    <property type="component" value="Unassembled WGS sequence"/>
</dbReference>
<dbReference type="Gene3D" id="3.30.750.140">
    <property type="match status" value="1"/>
</dbReference>
<feature type="compositionally biased region" description="Basic and acidic residues" evidence="1">
    <location>
        <begin position="398"/>
        <end position="422"/>
    </location>
</feature>
<evidence type="ECO:0000313" key="4">
    <source>
        <dbReference type="Proteomes" id="UP000627205"/>
    </source>
</evidence>
<gene>
    <name evidence="3" type="ORF">GCM10011430_02050</name>
</gene>
<accession>A0A8J3AWV2</accession>
<comment type="caution">
    <text evidence="3">The sequence shown here is derived from an EMBL/GenBank/DDBJ whole genome shotgun (WGS) entry which is preliminary data.</text>
</comment>